<reference evidence="1 2" key="1">
    <citation type="submission" date="2020-08" db="EMBL/GenBank/DDBJ databases">
        <title>Genome public.</title>
        <authorList>
            <person name="Liu C."/>
            <person name="Sun Q."/>
        </authorList>
    </citation>
    <scope>NUCLEOTIDE SEQUENCE [LARGE SCALE GENOMIC DNA]</scope>
    <source>
        <strain evidence="1 2">NSJ-79</strain>
    </source>
</reference>
<dbReference type="Proteomes" id="UP000651475">
    <property type="component" value="Unassembled WGS sequence"/>
</dbReference>
<accession>A0ABR7DNU2</accession>
<name>A0ABR7DNU2_9BACT</name>
<protein>
    <recommendedName>
        <fullName evidence="3">DUF4493 domain-containing protein</fullName>
    </recommendedName>
</protein>
<comment type="caution">
    <text evidence="1">The sequence shown here is derived from an EMBL/GenBank/DDBJ whole genome shotgun (WGS) entry which is preliminary data.</text>
</comment>
<sequence length="250" mass="28883">MNKSVVYLFVSVFFLFTSCEYQLGENFVEMEKLPSDSVTLSVDFYGLAYYQAENAYVIEHSGSAACEVYPLPGFKVEKLVVRLGEMEWESDEARCDFMLDVDRIPNGSYELSCEIFSRTNSGTVAGQVGIEQYAEKRSWPLKVCARTGSDKILRYQMDESGHPEIFWDVDESLRDGFDHFTIEYSYDNMTYIRRSTRFDQRSFVDERYDGAGGTYEVYIYFKDETIRPYSLGKAVLEASDTFNPENNLKK</sequence>
<dbReference type="RefSeq" id="WP_186929854.1">
    <property type="nucleotide sequence ID" value="NZ_JACOOJ010000015.1"/>
</dbReference>
<dbReference type="PROSITE" id="PS51257">
    <property type="entry name" value="PROKAR_LIPOPROTEIN"/>
    <property type="match status" value="1"/>
</dbReference>
<evidence type="ECO:0008006" key="3">
    <source>
        <dbReference type="Google" id="ProtNLM"/>
    </source>
</evidence>
<organism evidence="1 2">
    <name type="scientific">Parabacteroides hominis</name>
    <dbReference type="NCBI Taxonomy" id="2763057"/>
    <lineage>
        <taxon>Bacteria</taxon>
        <taxon>Pseudomonadati</taxon>
        <taxon>Bacteroidota</taxon>
        <taxon>Bacteroidia</taxon>
        <taxon>Bacteroidales</taxon>
        <taxon>Tannerellaceae</taxon>
        <taxon>Parabacteroides</taxon>
    </lineage>
</organism>
<evidence type="ECO:0000313" key="2">
    <source>
        <dbReference type="Proteomes" id="UP000651475"/>
    </source>
</evidence>
<keyword evidence="2" id="KW-1185">Reference proteome</keyword>
<proteinExistence type="predicted"/>
<dbReference type="EMBL" id="JACOOJ010000015">
    <property type="protein sequence ID" value="MBC5633104.1"/>
    <property type="molecule type" value="Genomic_DNA"/>
</dbReference>
<gene>
    <name evidence="1" type="ORF">H8S65_10020</name>
</gene>
<evidence type="ECO:0000313" key="1">
    <source>
        <dbReference type="EMBL" id="MBC5633104.1"/>
    </source>
</evidence>